<gene>
    <name evidence="7" type="ORF">MKZ38_007606</name>
</gene>
<dbReference type="InterPro" id="IPR013149">
    <property type="entry name" value="ADH-like_C"/>
</dbReference>
<dbReference type="Gene3D" id="3.40.50.720">
    <property type="entry name" value="NAD(P)-binding Rossmann-like Domain"/>
    <property type="match status" value="1"/>
</dbReference>
<dbReference type="EMBL" id="JAKWBI020000049">
    <property type="protein sequence ID" value="KAJ2904627.1"/>
    <property type="molecule type" value="Genomic_DNA"/>
</dbReference>
<evidence type="ECO:0000256" key="2">
    <source>
        <dbReference type="ARBA" id="ARBA00022723"/>
    </source>
</evidence>
<accession>A0AAD5RWH0</accession>
<evidence type="ECO:0000256" key="1">
    <source>
        <dbReference type="ARBA" id="ARBA00001947"/>
    </source>
</evidence>
<keyword evidence="4" id="KW-0560">Oxidoreductase</keyword>
<evidence type="ECO:0000313" key="7">
    <source>
        <dbReference type="EMBL" id="KAJ2904627.1"/>
    </source>
</evidence>
<comment type="cofactor">
    <cofactor evidence="1 5">
        <name>Zn(2+)</name>
        <dbReference type="ChEBI" id="CHEBI:29105"/>
    </cofactor>
</comment>
<dbReference type="InterPro" id="IPR002328">
    <property type="entry name" value="ADH_Zn_CS"/>
</dbReference>
<dbReference type="InterPro" id="IPR020843">
    <property type="entry name" value="ER"/>
</dbReference>
<dbReference type="Proteomes" id="UP001201980">
    <property type="component" value="Unassembled WGS sequence"/>
</dbReference>
<keyword evidence="2 5" id="KW-0479">Metal-binding</keyword>
<dbReference type="SUPFAM" id="SSF51735">
    <property type="entry name" value="NAD(P)-binding Rossmann-fold domains"/>
    <property type="match status" value="1"/>
</dbReference>
<reference evidence="7" key="1">
    <citation type="submission" date="2022-07" db="EMBL/GenBank/DDBJ databases">
        <title>Draft genome sequence of Zalerion maritima ATCC 34329, a (micro)plastics degrading marine fungus.</title>
        <authorList>
            <person name="Paco A."/>
            <person name="Goncalves M.F.M."/>
            <person name="Rocha-Santos T.A.P."/>
            <person name="Alves A."/>
        </authorList>
    </citation>
    <scope>NUCLEOTIDE SEQUENCE</scope>
    <source>
        <strain evidence="7">ATCC 34329</strain>
    </source>
</reference>
<comment type="similarity">
    <text evidence="5">Belongs to the zinc-containing alcohol dehydrogenase family.</text>
</comment>
<organism evidence="7 8">
    <name type="scientific">Zalerion maritima</name>
    <dbReference type="NCBI Taxonomy" id="339359"/>
    <lineage>
        <taxon>Eukaryota</taxon>
        <taxon>Fungi</taxon>
        <taxon>Dikarya</taxon>
        <taxon>Ascomycota</taxon>
        <taxon>Pezizomycotina</taxon>
        <taxon>Sordariomycetes</taxon>
        <taxon>Lulworthiomycetidae</taxon>
        <taxon>Lulworthiales</taxon>
        <taxon>Lulworthiaceae</taxon>
        <taxon>Zalerion</taxon>
    </lineage>
</organism>
<dbReference type="SUPFAM" id="SSF50129">
    <property type="entry name" value="GroES-like"/>
    <property type="match status" value="1"/>
</dbReference>
<dbReference type="AlphaFoldDB" id="A0AAD5RWH0"/>
<dbReference type="Gene3D" id="3.90.180.10">
    <property type="entry name" value="Medium-chain alcohol dehydrogenases, catalytic domain"/>
    <property type="match status" value="1"/>
</dbReference>
<dbReference type="Pfam" id="PF00107">
    <property type="entry name" value="ADH_zinc_N"/>
    <property type="match status" value="1"/>
</dbReference>
<keyword evidence="8" id="KW-1185">Reference proteome</keyword>
<dbReference type="GO" id="GO:0016491">
    <property type="term" value="F:oxidoreductase activity"/>
    <property type="evidence" value="ECO:0007669"/>
    <property type="project" value="UniProtKB-KW"/>
</dbReference>
<feature type="domain" description="Enoyl reductase (ER)" evidence="6">
    <location>
        <begin position="8"/>
        <end position="341"/>
    </location>
</feature>
<dbReference type="SMART" id="SM00829">
    <property type="entry name" value="PKS_ER"/>
    <property type="match status" value="1"/>
</dbReference>
<dbReference type="PROSITE" id="PS00059">
    <property type="entry name" value="ADH_ZINC"/>
    <property type="match status" value="1"/>
</dbReference>
<evidence type="ECO:0000256" key="3">
    <source>
        <dbReference type="ARBA" id="ARBA00022833"/>
    </source>
</evidence>
<evidence type="ECO:0000259" key="6">
    <source>
        <dbReference type="SMART" id="SM00829"/>
    </source>
</evidence>
<evidence type="ECO:0000256" key="5">
    <source>
        <dbReference type="RuleBase" id="RU361277"/>
    </source>
</evidence>
<protein>
    <recommendedName>
        <fullName evidence="6">Enoyl reductase (ER) domain-containing protein</fullName>
    </recommendedName>
</protein>
<sequence length="373" mass="40365">MKAVVFDGPRAVSIQDRPLPKLQNETDIIVKVQTTALCGSELHVYRGHQPSGTGFIMGHEFTGVVFELGSGVKMVQVGDKVVCPFTVSWYVVAISHPHPAGKKTQNGKKLTTAMSSCTVPARLLFGSAALDGGQAEYVRVPHADGTVMKAPPNMDDNALVLMADIWPTGFFGAKNAFRLLPDMEASEATVIVIGCGPVGLCAVISALEYKPKHLFAVDSVPSRLEIARSLGAEPLNFQDGKESMLHRIKAATAGRGADAAVEVVGLSPALETAFDLIRPFGVISSIGVHNSEHYVVVRYRGLEAKHTATPRKNITVQMGRCPVRSIFPEALKLLESKQHLLSFMFDKIMPLSDAVEGYDLFDKMQVQKVIFKP</sequence>
<comment type="caution">
    <text evidence="7">The sequence shown here is derived from an EMBL/GenBank/DDBJ whole genome shotgun (WGS) entry which is preliminary data.</text>
</comment>
<evidence type="ECO:0000256" key="4">
    <source>
        <dbReference type="ARBA" id="ARBA00023002"/>
    </source>
</evidence>
<dbReference type="GO" id="GO:0008270">
    <property type="term" value="F:zinc ion binding"/>
    <property type="evidence" value="ECO:0007669"/>
    <property type="project" value="InterPro"/>
</dbReference>
<dbReference type="PANTHER" id="PTHR42813:SF2">
    <property type="entry name" value="DEHYDROGENASE, ZINC-CONTAINING, PUTATIVE (AFU_ORTHOLOGUE AFUA_2G02810)-RELATED"/>
    <property type="match status" value="1"/>
</dbReference>
<dbReference type="PANTHER" id="PTHR42813">
    <property type="entry name" value="ZINC-TYPE ALCOHOL DEHYDROGENASE-LIKE"/>
    <property type="match status" value="1"/>
</dbReference>
<evidence type="ECO:0000313" key="8">
    <source>
        <dbReference type="Proteomes" id="UP001201980"/>
    </source>
</evidence>
<keyword evidence="3 5" id="KW-0862">Zinc</keyword>
<name>A0AAD5RWH0_9PEZI</name>
<dbReference type="InterPro" id="IPR036291">
    <property type="entry name" value="NAD(P)-bd_dom_sf"/>
</dbReference>
<dbReference type="InterPro" id="IPR013154">
    <property type="entry name" value="ADH-like_N"/>
</dbReference>
<proteinExistence type="inferred from homology"/>
<dbReference type="Pfam" id="PF08240">
    <property type="entry name" value="ADH_N"/>
    <property type="match status" value="1"/>
</dbReference>
<dbReference type="InterPro" id="IPR011032">
    <property type="entry name" value="GroES-like_sf"/>
</dbReference>
<dbReference type="CDD" id="cd08284">
    <property type="entry name" value="FDH_like_2"/>
    <property type="match status" value="1"/>
</dbReference>